<dbReference type="EMBL" id="CAJVQA010008906">
    <property type="protein sequence ID" value="CAG8678846.1"/>
    <property type="molecule type" value="Genomic_DNA"/>
</dbReference>
<feature type="region of interest" description="Disordered" evidence="1">
    <location>
        <begin position="160"/>
        <end position="179"/>
    </location>
</feature>
<reference evidence="2" key="1">
    <citation type="submission" date="2021-06" db="EMBL/GenBank/DDBJ databases">
        <authorList>
            <person name="Kallberg Y."/>
            <person name="Tangrot J."/>
            <person name="Rosling A."/>
        </authorList>
    </citation>
    <scope>NUCLEOTIDE SEQUENCE</scope>
    <source>
        <strain evidence="2">FL966</strain>
    </source>
</reference>
<dbReference type="AlphaFoldDB" id="A0A9N9HD98"/>
<evidence type="ECO:0000313" key="2">
    <source>
        <dbReference type="EMBL" id="CAG8678846.1"/>
    </source>
</evidence>
<organism evidence="2 3">
    <name type="scientific">Cetraspora pellucida</name>
    <dbReference type="NCBI Taxonomy" id="1433469"/>
    <lineage>
        <taxon>Eukaryota</taxon>
        <taxon>Fungi</taxon>
        <taxon>Fungi incertae sedis</taxon>
        <taxon>Mucoromycota</taxon>
        <taxon>Glomeromycotina</taxon>
        <taxon>Glomeromycetes</taxon>
        <taxon>Diversisporales</taxon>
        <taxon>Gigasporaceae</taxon>
        <taxon>Cetraspora</taxon>
    </lineage>
</organism>
<accession>A0A9N9HD98</accession>
<feature type="compositionally biased region" description="Basic residues" evidence="1">
    <location>
        <begin position="170"/>
        <end position="179"/>
    </location>
</feature>
<dbReference type="Proteomes" id="UP000789759">
    <property type="component" value="Unassembled WGS sequence"/>
</dbReference>
<protein>
    <submittedName>
        <fullName evidence="2">14901_t:CDS:1</fullName>
    </submittedName>
</protein>
<gene>
    <name evidence="2" type="ORF">CPELLU_LOCUS10669</name>
</gene>
<comment type="caution">
    <text evidence="2">The sequence shown here is derived from an EMBL/GenBank/DDBJ whole genome shotgun (WGS) entry which is preliminary data.</text>
</comment>
<evidence type="ECO:0000256" key="1">
    <source>
        <dbReference type="SAM" id="MobiDB-lite"/>
    </source>
</evidence>
<sequence length="211" mass="24234">MSCYVDTIVKINQVCQTNKQESKLTSVCVIGVYPIKSEDCEMKMFIFIPISKYERDPNTQFVFKKNKYYSIGRKVVLGSYNGNLKLKMTVMSSTHLLIKRDSSLNKCPLKVSLVGNLSSISDSFLSKYAKVDDTDLNHIDSDYVKDKIIMKCNEKYVKSNESGENISSGSKKKRHSYKKTNNKDINYPIVHNMKKHTKMLKTVNNSKDRNE</sequence>
<name>A0A9N9HD98_9GLOM</name>
<keyword evidence="3" id="KW-1185">Reference proteome</keyword>
<feature type="compositionally biased region" description="Low complexity" evidence="1">
    <location>
        <begin position="160"/>
        <end position="169"/>
    </location>
</feature>
<proteinExistence type="predicted"/>
<evidence type="ECO:0000313" key="3">
    <source>
        <dbReference type="Proteomes" id="UP000789759"/>
    </source>
</evidence>